<dbReference type="EMBL" id="LNIX01000005">
    <property type="protein sequence ID" value="OXA54973.1"/>
    <property type="molecule type" value="Genomic_DNA"/>
</dbReference>
<dbReference type="PANTHER" id="PTHR12253">
    <property type="entry name" value="RH14732P"/>
    <property type="match status" value="1"/>
</dbReference>
<evidence type="ECO:0000256" key="6">
    <source>
        <dbReference type="ARBA" id="ARBA00023098"/>
    </source>
</evidence>
<evidence type="ECO:0000256" key="7">
    <source>
        <dbReference type="ARBA" id="ARBA00029903"/>
    </source>
</evidence>
<feature type="chain" id="PRO_5012013901" description="phospholipase A2" evidence="9">
    <location>
        <begin position="23"/>
        <end position="332"/>
    </location>
</feature>
<organism evidence="11 12">
    <name type="scientific">Folsomia candida</name>
    <name type="common">Springtail</name>
    <dbReference type="NCBI Taxonomy" id="158441"/>
    <lineage>
        <taxon>Eukaryota</taxon>
        <taxon>Metazoa</taxon>
        <taxon>Ecdysozoa</taxon>
        <taxon>Arthropoda</taxon>
        <taxon>Hexapoda</taxon>
        <taxon>Collembola</taxon>
        <taxon>Entomobryomorpha</taxon>
        <taxon>Isotomoidea</taxon>
        <taxon>Isotomidae</taxon>
        <taxon>Proisotominae</taxon>
        <taxon>Folsomia</taxon>
    </lineage>
</organism>
<evidence type="ECO:0000256" key="1">
    <source>
        <dbReference type="ARBA" id="ARBA00001913"/>
    </source>
</evidence>
<keyword evidence="6" id="KW-0443">Lipid metabolism</keyword>
<dbReference type="PROSITE" id="PS00118">
    <property type="entry name" value="PA2_HIS"/>
    <property type="match status" value="1"/>
</dbReference>
<feature type="domain" description="Phospholipase A2-like central" evidence="10">
    <location>
        <begin position="179"/>
        <end position="284"/>
    </location>
</feature>
<comment type="cofactor">
    <cofactor evidence="1">
        <name>Ca(2+)</name>
        <dbReference type="ChEBI" id="CHEBI:29108"/>
    </cofactor>
</comment>
<dbReference type="GO" id="GO:0050482">
    <property type="term" value="P:arachidonate secretion"/>
    <property type="evidence" value="ECO:0007669"/>
    <property type="project" value="InterPro"/>
</dbReference>
<comment type="caution">
    <text evidence="11">The sequence shown here is derived from an EMBL/GenBank/DDBJ whole genome shotgun (WGS) entry which is preliminary data.</text>
</comment>
<dbReference type="OrthoDB" id="6501032at2759"/>
<dbReference type="InterPro" id="IPR036444">
    <property type="entry name" value="PLipase_A2_dom_sf"/>
</dbReference>
<feature type="region of interest" description="Disordered" evidence="8">
    <location>
        <begin position="142"/>
        <end position="163"/>
    </location>
</feature>
<evidence type="ECO:0000256" key="5">
    <source>
        <dbReference type="ARBA" id="ARBA00022963"/>
    </source>
</evidence>
<dbReference type="GO" id="GO:0005576">
    <property type="term" value="C:extracellular region"/>
    <property type="evidence" value="ECO:0007669"/>
    <property type="project" value="UniProtKB-SubCell"/>
</dbReference>
<dbReference type="AlphaFoldDB" id="A0A226EBQ7"/>
<name>A0A226EBQ7_FOLCA</name>
<dbReference type="Pfam" id="PF05826">
    <property type="entry name" value="Phospholip_A2_2"/>
    <property type="match status" value="1"/>
</dbReference>
<evidence type="ECO:0000256" key="2">
    <source>
        <dbReference type="ARBA" id="ARBA00004613"/>
    </source>
</evidence>
<dbReference type="GO" id="GO:0006644">
    <property type="term" value="P:phospholipid metabolic process"/>
    <property type="evidence" value="ECO:0007669"/>
    <property type="project" value="InterPro"/>
</dbReference>
<evidence type="ECO:0000259" key="10">
    <source>
        <dbReference type="Pfam" id="PF05826"/>
    </source>
</evidence>
<dbReference type="STRING" id="158441.A0A226EBQ7"/>
<keyword evidence="9" id="KW-0732">Signal</keyword>
<evidence type="ECO:0000313" key="11">
    <source>
        <dbReference type="EMBL" id="OXA54973.1"/>
    </source>
</evidence>
<proteinExistence type="predicted"/>
<evidence type="ECO:0000313" key="12">
    <source>
        <dbReference type="Proteomes" id="UP000198287"/>
    </source>
</evidence>
<accession>A0A226EBQ7</accession>
<dbReference type="Proteomes" id="UP000198287">
    <property type="component" value="Unassembled WGS sequence"/>
</dbReference>
<feature type="signal peptide" evidence="9">
    <location>
        <begin position="1"/>
        <end position="22"/>
    </location>
</feature>
<evidence type="ECO:0000256" key="8">
    <source>
        <dbReference type="SAM" id="MobiDB-lite"/>
    </source>
</evidence>
<evidence type="ECO:0000256" key="4">
    <source>
        <dbReference type="ARBA" id="ARBA00022525"/>
    </source>
</evidence>
<evidence type="ECO:0000256" key="9">
    <source>
        <dbReference type="SAM" id="SignalP"/>
    </source>
</evidence>
<evidence type="ECO:0000256" key="3">
    <source>
        <dbReference type="ARBA" id="ARBA00013278"/>
    </source>
</evidence>
<dbReference type="GO" id="GO:0016042">
    <property type="term" value="P:lipid catabolic process"/>
    <property type="evidence" value="ECO:0007669"/>
    <property type="project" value="UniProtKB-KW"/>
</dbReference>
<dbReference type="InterPro" id="IPR016090">
    <property type="entry name" value="PLA2-like_dom"/>
</dbReference>
<gene>
    <name evidence="11" type="ORF">Fcan01_10317</name>
</gene>
<protein>
    <recommendedName>
        <fullName evidence="3">phospholipase A2</fullName>
        <ecNumber evidence="3">3.1.1.4</ecNumber>
    </recommendedName>
    <alternativeName>
        <fullName evidence="7">Phosphatidylcholine 2-acylhydrolase</fullName>
    </alternativeName>
</protein>
<sequence length="332" mass="36771">MNTLFNQLIFLEIVFLSGTNLAKLLNSTTPVISDNLLSKIVGVKNFTKIGNGTNTSGRDDEHELEQAPIHLQSEQTYYVGETIATLLVDEHANVTKCNILKAHTWPQKREAFAKLKANFVSETTLETMLGFIRTCHSLDKSFSSDDDGDGEDVVKEREQGGGGNPIQTAASVFRAITGILPGTKWCGLNNVAHGWHDLGDERELDKCCRGHDVCPKTVSAFGRAYDLLNLNVYTSSHCECDAMFYDCLKEIESQEGTAATPTTTVAGLLGNLYFNVLRVQCINEEHPPKCTSRSKSRRGRGYGDGGLSCLEWEEEPSRTGQKLVFREFGHKW</sequence>
<dbReference type="InterPro" id="IPR033113">
    <property type="entry name" value="PLA2_histidine"/>
</dbReference>
<dbReference type="Gene3D" id="1.20.90.10">
    <property type="entry name" value="Phospholipase A2 domain"/>
    <property type="match status" value="1"/>
</dbReference>
<comment type="subcellular location">
    <subcellularLocation>
        <location evidence="2">Secreted</location>
    </subcellularLocation>
</comment>
<dbReference type="SUPFAM" id="SSF48619">
    <property type="entry name" value="Phospholipase A2, PLA2"/>
    <property type="match status" value="1"/>
</dbReference>
<keyword evidence="4" id="KW-0964">Secreted</keyword>
<dbReference type="EC" id="3.1.1.4" evidence="3"/>
<reference evidence="11 12" key="1">
    <citation type="submission" date="2015-12" db="EMBL/GenBank/DDBJ databases">
        <title>The genome of Folsomia candida.</title>
        <authorList>
            <person name="Faddeeva A."/>
            <person name="Derks M.F."/>
            <person name="Anvar Y."/>
            <person name="Smit S."/>
            <person name="Van Straalen N."/>
            <person name="Roelofs D."/>
        </authorList>
    </citation>
    <scope>NUCLEOTIDE SEQUENCE [LARGE SCALE GENOMIC DNA]</scope>
    <source>
        <strain evidence="11 12">VU population</strain>
        <tissue evidence="11">Whole body</tissue>
    </source>
</reference>
<keyword evidence="5" id="KW-0442">Lipid degradation</keyword>
<dbReference type="GO" id="GO:0004623">
    <property type="term" value="F:phospholipase A2 activity"/>
    <property type="evidence" value="ECO:0007669"/>
    <property type="project" value="UniProtKB-EC"/>
</dbReference>
<keyword evidence="12" id="KW-1185">Reference proteome</keyword>